<feature type="compositionally biased region" description="Basic residues" evidence="6">
    <location>
        <begin position="351"/>
        <end position="361"/>
    </location>
</feature>
<evidence type="ECO:0000256" key="3">
    <source>
        <dbReference type="ARBA" id="ARBA00022989"/>
    </source>
</evidence>
<dbReference type="SUPFAM" id="SSF51306">
    <property type="entry name" value="LexA/Signal peptidase"/>
    <property type="match status" value="1"/>
</dbReference>
<dbReference type="GO" id="GO:0016020">
    <property type="term" value="C:membrane"/>
    <property type="evidence" value="ECO:0007669"/>
    <property type="project" value="UniProtKB-SubCell"/>
</dbReference>
<dbReference type="InterPro" id="IPR001733">
    <property type="entry name" value="Peptidase_S26B"/>
</dbReference>
<dbReference type="RefSeq" id="WP_186832971.1">
    <property type="nucleotide sequence ID" value="NZ_JAEQMG010000048.1"/>
</dbReference>
<keyword evidence="9" id="KW-1185">Reference proteome</keyword>
<keyword evidence="2 7" id="KW-0812">Transmembrane</keyword>
<keyword evidence="4 7" id="KW-0472">Membrane</keyword>
<evidence type="ECO:0000256" key="7">
    <source>
        <dbReference type="SAM" id="Phobius"/>
    </source>
</evidence>
<dbReference type="PRINTS" id="PR00728">
    <property type="entry name" value="SIGNALPTASE"/>
</dbReference>
<name>A0A934WR70_9FIRM</name>
<dbReference type="CDD" id="cd06530">
    <property type="entry name" value="S26_SPase_I"/>
    <property type="match status" value="1"/>
</dbReference>
<accession>A0A934WR70</accession>
<comment type="subcellular location">
    <subcellularLocation>
        <location evidence="1">Membrane</location>
    </subcellularLocation>
</comment>
<sequence>MKKLKEKIKNKLGEKKTAKLKKSLHVARIVKNIVCWTLIAILTVAVVVFMLTKVSGGSPTLFGFSLHRIITGSMEPELMIGDVILSKEIKDPSDIGIGNIITFQGDARFDNQKVTHRVLVAPYDDGKGNLVLVTKGDANKNDDGVINYADVESKYLSKLDFLRVLYNFFFSTGGFLVFIFLLLLIFFDEIVNIIKLTIGAAKEEDTESFQEIVERVKREQLEEMKKKRAAEKEKEAKQNEASDSDESVLDDAEKSDLSLSESPQPEEAETGEQPSEAAEAEEQPPENTDVEQGSQPNDADTIDFSLFEEAQPVENETGEEQVEKHARENDSFKENDQHKQKSNSGKDDTKKKKSKHGKQQKPRNNQNRTSSNNTTKKNSKKRKKR</sequence>
<dbReference type="NCBIfam" id="TIGR02228">
    <property type="entry name" value="sigpep_I_arch"/>
    <property type="match status" value="1"/>
</dbReference>
<feature type="transmembrane region" description="Helical" evidence="7">
    <location>
        <begin position="29"/>
        <end position="51"/>
    </location>
</feature>
<feature type="compositionally biased region" description="Basic and acidic residues" evidence="6">
    <location>
        <begin position="227"/>
        <end position="240"/>
    </location>
</feature>
<dbReference type="EC" id="3.4.21.89" evidence="5"/>
<dbReference type="GO" id="GO:0009003">
    <property type="term" value="F:signal peptidase activity"/>
    <property type="evidence" value="ECO:0007669"/>
    <property type="project" value="UniProtKB-EC"/>
</dbReference>
<feature type="compositionally biased region" description="Basic and acidic residues" evidence="6">
    <location>
        <begin position="321"/>
        <end position="350"/>
    </location>
</feature>
<feature type="compositionally biased region" description="Low complexity" evidence="6">
    <location>
        <begin position="363"/>
        <end position="376"/>
    </location>
</feature>
<feature type="transmembrane region" description="Helical" evidence="7">
    <location>
        <begin position="164"/>
        <end position="187"/>
    </location>
</feature>
<reference evidence="8" key="1">
    <citation type="submission" date="2021-01" db="EMBL/GenBank/DDBJ databases">
        <title>Genome public.</title>
        <authorList>
            <person name="Liu C."/>
            <person name="Sun Q."/>
        </authorList>
    </citation>
    <scope>NUCLEOTIDE SEQUENCE</scope>
    <source>
        <strain evidence="8">M6</strain>
    </source>
</reference>
<gene>
    <name evidence="8" type="ORF">JKK62_05055</name>
</gene>
<evidence type="ECO:0000256" key="1">
    <source>
        <dbReference type="ARBA" id="ARBA00004370"/>
    </source>
</evidence>
<dbReference type="InterPro" id="IPR036286">
    <property type="entry name" value="LexA/Signal_pep-like_sf"/>
</dbReference>
<dbReference type="GO" id="GO:0004252">
    <property type="term" value="F:serine-type endopeptidase activity"/>
    <property type="evidence" value="ECO:0007669"/>
    <property type="project" value="UniProtKB-UniRule"/>
</dbReference>
<evidence type="ECO:0000313" key="8">
    <source>
        <dbReference type="EMBL" id="MBK6088024.1"/>
    </source>
</evidence>
<dbReference type="EMBL" id="JAEQMG010000048">
    <property type="protein sequence ID" value="MBK6088024.1"/>
    <property type="molecule type" value="Genomic_DNA"/>
</dbReference>
<evidence type="ECO:0000256" key="2">
    <source>
        <dbReference type="ARBA" id="ARBA00022692"/>
    </source>
</evidence>
<evidence type="ECO:0000256" key="4">
    <source>
        <dbReference type="ARBA" id="ARBA00023136"/>
    </source>
</evidence>
<dbReference type="AlphaFoldDB" id="A0A934WR70"/>
<dbReference type="GO" id="GO:0006465">
    <property type="term" value="P:signal peptide processing"/>
    <property type="evidence" value="ECO:0007669"/>
    <property type="project" value="UniProtKB-UniRule"/>
</dbReference>
<proteinExistence type="predicted"/>
<evidence type="ECO:0000313" key="9">
    <source>
        <dbReference type="Proteomes" id="UP000633365"/>
    </source>
</evidence>
<organism evidence="8 9">
    <name type="scientific">Ruminococcus difficilis</name>
    <dbReference type="NCBI Taxonomy" id="2763069"/>
    <lineage>
        <taxon>Bacteria</taxon>
        <taxon>Bacillati</taxon>
        <taxon>Bacillota</taxon>
        <taxon>Clostridia</taxon>
        <taxon>Eubacteriales</taxon>
        <taxon>Oscillospiraceae</taxon>
        <taxon>Ruminococcus</taxon>
    </lineage>
</organism>
<evidence type="ECO:0000256" key="5">
    <source>
        <dbReference type="NCBIfam" id="TIGR02228"/>
    </source>
</evidence>
<protein>
    <recommendedName>
        <fullName evidence="5">Signal peptidase I</fullName>
        <ecNumber evidence="5">3.4.21.89</ecNumber>
    </recommendedName>
</protein>
<dbReference type="InterPro" id="IPR019533">
    <property type="entry name" value="Peptidase_S26"/>
</dbReference>
<keyword evidence="3 7" id="KW-1133">Transmembrane helix</keyword>
<dbReference type="Proteomes" id="UP000633365">
    <property type="component" value="Unassembled WGS sequence"/>
</dbReference>
<keyword evidence="8" id="KW-0378">Hydrolase</keyword>
<comment type="caution">
    <text evidence="8">The sequence shown here is derived from an EMBL/GenBank/DDBJ whole genome shotgun (WGS) entry which is preliminary data.</text>
</comment>
<evidence type="ECO:0000256" key="6">
    <source>
        <dbReference type="SAM" id="MobiDB-lite"/>
    </source>
</evidence>
<feature type="region of interest" description="Disordered" evidence="6">
    <location>
        <begin position="227"/>
        <end position="385"/>
    </location>
</feature>